<dbReference type="GO" id="GO:0005886">
    <property type="term" value="C:plasma membrane"/>
    <property type="evidence" value="ECO:0007669"/>
    <property type="project" value="UniProtKB-SubCell"/>
</dbReference>
<evidence type="ECO:0000256" key="6">
    <source>
        <dbReference type="ARBA" id="ARBA00023136"/>
    </source>
</evidence>
<comment type="caution">
    <text evidence="9">The sequence shown here is derived from an EMBL/GenBank/DDBJ whole genome shotgun (WGS) entry which is preliminary data.</text>
</comment>
<feature type="transmembrane region" description="Helical" evidence="8">
    <location>
        <begin position="52"/>
        <end position="71"/>
    </location>
</feature>
<dbReference type="NCBIfam" id="TIGR00791">
    <property type="entry name" value="gntP"/>
    <property type="match status" value="1"/>
</dbReference>
<evidence type="ECO:0000256" key="4">
    <source>
        <dbReference type="ARBA" id="ARBA00022692"/>
    </source>
</evidence>
<dbReference type="PANTHER" id="PTHR30354">
    <property type="entry name" value="GNT FAMILY GLUCONATE TRANSPORTER"/>
    <property type="match status" value="1"/>
</dbReference>
<dbReference type="AlphaFoldDB" id="A0A6N7TU14"/>
<sequence>MNSIIAAAPLLLAAASEQPPQVHLNPVALLISIIVGVVVLIMLVSAAHVHPFIAIMIASMITGIGSGYGLMNTINSFLDGFGSTTKSVGILVGIGAMLGQTLMVTGATGVLVDTLVDHSSTKWLPWTMALIGSLIGLPMFFDVGLIIMVPVIIMVSKRSKLPIMMIAMPSLAGLSSMQALVPPHPGPTAALKTFSNGSMGITMGIGVLIAIPTVIICGPLFARYATRIVGRGAPDTFDMSSLENRPEGSRRPSFLLSLMCIIFPALLLLITSIATMIDPKLGTSKAMGPQILQFVGNPEVALLISLIFSALVLFKVTNFPWKKIQSEAGNSLKPIAGIVFILGAGGGFKTVLIDTGIGDMLTEFVKTSHISVLLIAWVIAAFVRIATGSSTVSAITTAGILEPVAVAMGLNPVGVTLLVLAIGAGSIVFSFVNDAGLWLVKEYFGFSLTEMFKTWTVMQTLLGVVAFIFVMLLSIVLM</sequence>
<evidence type="ECO:0000256" key="2">
    <source>
        <dbReference type="ARBA" id="ARBA00022448"/>
    </source>
</evidence>
<evidence type="ECO:0000313" key="9">
    <source>
        <dbReference type="EMBL" id="MSD90852.1"/>
    </source>
</evidence>
<feature type="transmembrane region" description="Helical" evidence="8">
    <location>
        <begin position="373"/>
        <end position="401"/>
    </location>
</feature>
<dbReference type="InterPro" id="IPR003474">
    <property type="entry name" value="Glcn_transporter"/>
</dbReference>
<keyword evidence="4 8" id="KW-0812">Transmembrane</keyword>
<reference evidence="9 10" key="1">
    <citation type="submission" date="2019-11" db="EMBL/GenBank/DDBJ databases">
        <title>Draft Genome Sequence of Plant Growth-Promoting Rhizosphere-Associated Bacteria.</title>
        <authorList>
            <person name="Vasilyev I.Y."/>
            <person name="Radchenko V."/>
            <person name="Ilnitskaya E.V."/>
        </authorList>
    </citation>
    <scope>NUCLEOTIDE SEQUENCE [LARGE SCALE GENOMIC DNA]</scope>
    <source>
        <strain evidence="9 10">VRA_9sq_n</strain>
    </source>
</reference>
<comment type="similarity">
    <text evidence="7">Belongs to the GntP permease family.</text>
</comment>
<evidence type="ECO:0000256" key="5">
    <source>
        <dbReference type="ARBA" id="ARBA00022989"/>
    </source>
</evidence>
<keyword evidence="2" id="KW-0813">Transport</keyword>
<feature type="transmembrane region" description="Helical" evidence="8">
    <location>
        <begin position="413"/>
        <end position="432"/>
    </location>
</feature>
<evidence type="ECO:0000256" key="3">
    <source>
        <dbReference type="ARBA" id="ARBA00022475"/>
    </source>
</evidence>
<feature type="transmembrane region" description="Helical" evidence="8">
    <location>
        <begin position="123"/>
        <end position="149"/>
    </location>
</feature>
<feature type="transmembrane region" description="Helical" evidence="8">
    <location>
        <begin position="161"/>
        <end position="181"/>
    </location>
</feature>
<dbReference type="PIRSF" id="PIRSF002746">
    <property type="entry name" value="Gluconate_transporter"/>
    <property type="match status" value="1"/>
</dbReference>
<evidence type="ECO:0000256" key="8">
    <source>
        <dbReference type="SAM" id="Phobius"/>
    </source>
</evidence>
<dbReference type="Proteomes" id="UP000436357">
    <property type="component" value="Unassembled WGS sequence"/>
</dbReference>
<evidence type="ECO:0000256" key="1">
    <source>
        <dbReference type="ARBA" id="ARBA00004651"/>
    </source>
</evidence>
<keyword evidence="3" id="KW-1003">Cell membrane</keyword>
<name>A0A6N7TU14_9BIFI</name>
<feature type="transmembrane region" description="Helical" evidence="8">
    <location>
        <begin position="26"/>
        <end position="45"/>
    </location>
</feature>
<dbReference type="EMBL" id="WKKW01000002">
    <property type="protein sequence ID" value="MSD90852.1"/>
    <property type="molecule type" value="Genomic_DNA"/>
</dbReference>
<dbReference type="OrthoDB" id="4325159at2"/>
<evidence type="ECO:0000256" key="7">
    <source>
        <dbReference type="ARBA" id="ARBA00049663"/>
    </source>
</evidence>
<feature type="transmembrane region" description="Helical" evidence="8">
    <location>
        <begin position="452"/>
        <end position="477"/>
    </location>
</feature>
<feature type="transmembrane region" description="Helical" evidence="8">
    <location>
        <begin position="254"/>
        <end position="274"/>
    </location>
</feature>
<organism evidence="9 10">
    <name type="scientific">Bifidobacterium asteroides</name>
    <dbReference type="NCBI Taxonomy" id="1684"/>
    <lineage>
        <taxon>Bacteria</taxon>
        <taxon>Bacillati</taxon>
        <taxon>Actinomycetota</taxon>
        <taxon>Actinomycetes</taxon>
        <taxon>Bifidobacteriales</taxon>
        <taxon>Bifidobacteriaceae</taxon>
        <taxon>Bifidobacterium</taxon>
    </lineage>
</organism>
<feature type="transmembrane region" description="Helical" evidence="8">
    <location>
        <begin position="201"/>
        <end position="222"/>
    </location>
</feature>
<dbReference type="RefSeq" id="WP_154313104.1">
    <property type="nucleotide sequence ID" value="NZ_WKKW01000002.1"/>
</dbReference>
<dbReference type="PANTHER" id="PTHR30354:SF22">
    <property type="entry name" value="HIGH-AFFINITY GLUCONATE TRANSPORTER"/>
    <property type="match status" value="1"/>
</dbReference>
<protein>
    <submittedName>
        <fullName evidence="9">Gluconate transporter</fullName>
    </submittedName>
</protein>
<dbReference type="Pfam" id="PF02447">
    <property type="entry name" value="GntP_permease"/>
    <property type="match status" value="1"/>
</dbReference>
<evidence type="ECO:0000313" key="10">
    <source>
        <dbReference type="Proteomes" id="UP000436357"/>
    </source>
</evidence>
<gene>
    <name evidence="9" type="ORF">GKC41_04145</name>
</gene>
<keyword evidence="5 8" id="KW-1133">Transmembrane helix</keyword>
<feature type="transmembrane region" description="Helical" evidence="8">
    <location>
        <begin position="335"/>
        <end position="353"/>
    </location>
</feature>
<accession>A0A6N7TU14</accession>
<proteinExistence type="inferred from homology"/>
<keyword evidence="6 8" id="KW-0472">Membrane</keyword>
<feature type="transmembrane region" description="Helical" evidence="8">
    <location>
        <begin position="294"/>
        <end position="314"/>
    </location>
</feature>
<comment type="subcellular location">
    <subcellularLocation>
        <location evidence="1">Cell membrane</location>
        <topology evidence="1">Multi-pass membrane protein</topology>
    </subcellularLocation>
</comment>
<dbReference type="GO" id="GO:0015128">
    <property type="term" value="F:gluconate transmembrane transporter activity"/>
    <property type="evidence" value="ECO:0007669"/>
    <property type="project" value="InterPro"/>
</dbReference>